<accession>A0A2M6UP78</accession>
<evidence type="ECO:0000313" key="1">
    <source>
        <dbReference type="EMBL" id="PIT06403.1"/>
    </source>
</evidence>
<dbReference type="Proteomes" id="UP000228930">
    <property type="component" value="Unassembled WGS sequence"/>
</dbReference>
<dbReference type="EMBL" id="LFJC01000003">
    <property type="protein sequence ID" value="PIT06403.1"/>
    <property type="molecule type" value="Genomic_DNA"/>
</dbReference>
<name>A0A2M6UP78_9BRAD</name>
<sequence>MSTGRPCKHCRPPAEIEPLGFQADFTAAEHELILRGFQPEEMEQKWSVCCDGDWVYFCRSWTRFMIFALRLERTASGARVADSLVSRDANQYRSTDLDHDRRLVRELIDGWLLCPD</sequence>
<keyword evidence="2" id="KW-1185">Reference proteome</keyword>
<protein>
    <submittedName>
        <fullName evidence="1">Uncharacterized protein</fullName>
    </submittedName>
</protein>
<organism evidence="1 2">
    <name type="scientific">Bradyrhizobium nitroreducens</name>
    <dbReference type="NCBI Taxonomy" id="709803"/>
    <lineage>
        <taxon>Bacteria</taxon>
        <taxon>Pseudomonadati</taxon>
        <taxon>Pseudomonadota</taxon>
        <taxon>Alphaproteobacteria</taxon>
        <taxon>Hyphomicrobiales</taxon>
        <taxon>Nitrobacteraceae</taxon>
        <taxon>Bradyrhizobium</taxon>
    </lineage>
</organism>
<reference evidence="1 2" key="1">
    <citation type="submission" date="2015-06" db="EMBL/GenBank/DDBJ databases">
        <title>Comparative genome analysis of nirS-carrying Bradyrhizobium sp. strains.</title>
        <authorList>
            <person name="Ishii S."/>
            <person name="Jang J."/>
            <person name="Nishizawa T."/>
            <person name="Senoo K."/>
        </authorList>
    </citation>
    <scope>NUCLEOTIDE SEQUENCE [LARGE SCALE GENOMIC DNA]</scope>
    <source>
        <strain evidence="1 2">TSA1</strain>
    </source>
</reference>
<evidence type="ECO:0000313" key="2">
    <source>
        <dbReference type="Proteomes" id="UP000228930"/>
    </source>
</evidence>
<proteinExistence type="predicted"/>
<comment type="caution">
    <text evidence="1">The sequence shown here is derived from an EMBL/GenBank/DDBJ whole genome shotgun (WGS) entry which is preliminary data.</text>
</comment>
<gene>
    <name evidence="1" type="ORF">TSA1_29945</name>
</gene>
<dbReference type="AlphaFoldDB" id="A0A2M6UP78"/>